<protein>
    <submittedName>
        <fullName evidence="9">MMPL domain protein</fullName>
    </submittedName>
</protein>
<feature type="domain" description="SSD" evidence="8">
    <location>
        <begin position="899"/>
        <end position="1027"/>
    </location>
</feature>
<feature type="transmembrane region" description="Helical" evidence="7">
    <location>
        <begin position="282"/>
        <end position="302"/>
    </location>
</feature>
<keyword evidence="6 7" id="KW-0472">Membrane</keyword>
<feature type="transmembrane region" description="Helical" evidence="7">
    <location>
        <begin position="364"/>
        <end position="383"/>
    </location>
</feature>
<evidence type="ECO:0000259" key="8">
    <source>
        <dbReference type="PROSITE" id="PS50156"/>
    </source>
</evidence>
<dbReference type="Gene3D" id="1.20.1640.10">
    <property type="entry name" value="Multidrug efflux transporter AcrB transmembrane domain"/>
    <property type="match status" value="2"/>
</dbReference>
<dbReference type="InterPro" id="IPR050545">
    <property type="entry name" value="Mycobact_MmpL"/>
</dbReference>
<dbReference type="PROSITE" id="PS50156">
    <property type="entry name" value="SSD"/>
    <property type="match status" value="1"/>
</dbReference>
<dbReference type="EMBL" id="CP040396">
    <property type="protein sequence ID" value="QCT03329.1"/>
    <property type="molecule type" value="Genomic_DNA"/>
</dbReference>
<sequence length="1051" mass="112590">MILKSKWALLVIWLVMAVALMMAAPPMSELVREKGQLSVPDGYASSKAAELLREMNAGGEQEQQIQSAMIFYKEQGLGQDDKERVQAAVESLKTQGEALGVTSVMNPFDEPQLEDKMVSEDGKAVMIAISSDAKVMEPGETRSLIHEALGDIGVDYYMTGSELVNEDTIQGSQDGLKKTEYITIIFILVILFAVFRSLVAPFVPLLTVGLSYLVSQSIVAFLVDSVNFPLSTFTQIFMVAVMFGIGTDYCILLISRFKEEMSRQEDISSAIVETYRTAGRTVFFSGLAVLIGFVSIGMSQFILYRSAVAVAVGIAVMLAALFTIVPFFMAVLGSKLFWPSKGSLEHKESRLWGMAGAFSLKRPLAALIVVAVICVPFLVTYSGQLSFNNMEEISEDYESVKGFNLIESAFGAGQSMPATVVIKNDDRLDTGEYLALTEAITRSILKVEGVEEVRSASRPAGDEIEDFRITAQAAALGEGIGQSTDGLSQIGSGLSEASRQLSQNEPQLAEAAVSSSKLTEGTAELKQGIGELSAALTQIQGGMTSGAAGAGELGTGLQQAKASAQQLANAHQELLAGYQAAGDGISVLGKSMGEVLGSLQGVEQMLAGLQPSFTALEAAEPQLQQNSDYMNIRETVTQTSAGLSQLSSGVRDMEKNTLQAAEGLKQANQGYAAAVSGQEALTSGLSQILQGIQALEDGLEQAAEGQGAVIQQLPDIQSGLTQIEEGQQQIENGFKELSGQLGELTGGLDESVKGISQIQDGLTTAQTYLAQIENAGDPETSGFLVPEEALSDPEMTRVYDTYMSPDRKLMTLDVVFAGNPYAAETLTRIGDIENAVATAVKGTKLEQAETAVSGVTSTYADLKQISDEDYNRTVTLMLGGIFLVLVLLLRSVVMPIYLMVALVVTYYVSMGVTEFVFVDLLGYTGISWATPFFGFVMLTALGVDYSIFLMDRFNENKELDVQSGILYAMKNMGTVILSAVLILGGTFAAMYPSGVLSMMQIATVVLTGLVLYALVFLPFFVPVMVKLFGRGNWWPFKAGSDKERDSSQMAA</sequence>
<dbReference type="PANTHER" id="PTHR33406:SF6">
    <property type="entry name" value="MEMBRANE PROTEIN YDGH-RELATED"/>
    <property type="match status" value="1"/>
</dbReference>
<feature type="transmembrane region" description="Helical" evidence="7">
    <location>
        <begin position="997"/>
        <end position="1021"/>
    </location>
</feature>
<keyword evidence="5 7" id="KW-1133">Transmembrane helix</keyword>
<name>A0A4P8XRZ3_9BACL</name>
<evidence type="ECO:0000313" key="10">
    <source>
        <dbReference type="Proteomes" id="UP000300879"/>
    </source>
</evidence>
<evidence type="ECO:0000256" key="5">
    <source>
        <dbReference type="ARBA" id="ARBA00022989"/>
    </source>
</evidence>
<feature type="transmembrane region" description="Helical" evidence="7">
    <location>
        <begin position="896"/>
        <end position="917"/>
    </location>
</feature>
<evidence type="ECO:0000256" key="6">
    <source>
        <dbReference type="ARBA" id="ARBA00023136"/>
    </source>
</evidence>
<dbReference type="SUPFAM" id="SSF82866">
    <property type="entry name" value="Multidrug efflux transporter AcrB transmembrane domain"/>
    <property type="match status" value="2"/>
</dbReference>
<dbReference type="GO" id="GO:0005886">
    <property type="term" value="C:plasma membrane"/>
    <property type="evidence" value="ECO:0007669"/>
    <property type="project" value="UniProtKB-SubCell"/>
</dbReference>
<evidence type="ECO:0000256" key="3">
    <source>
        <dbReference type="ARBA" id="ARBA00022475"/>
    </source>
</evidence>
<dbReference type="Gene3D" id="1.10.287.950">
    <property type="entry name" value="Methyl-accepting chemotaxis protein"/>
    <property type="match status" value="1"/>
</dbReference>
<feature type="transmembrane region" description="Helical" evidence="7">
    <location>
        <begin position="870"/>
        <end position="889"/>
    </location>
</feature>
<dbReference type="Proteomes" id="UP000300879">
    <property type="component" value="Chromosome"/>
</dbReference>
<accession>A0A4P8XRZ3</accession>
<evidence type="ECO:0000313" key="9">
    <source>
        <dbReference type="EMBL" id="QCT03329.1"/>
    </source>
</evidence>
<comment type="similarity">
    <text evidence="2">Belongs to the resistance-nodulation-cell division (RND) (TC 2.A.6) family. MmpL subfamily.</text>
</comment>
<dbReference type="KEGG" id="palo:E6C60_2617"/>
<keyword evidence="4 7" id="KW-0812">Transmembrane</keyword>
<dbReference type="AlphaFoldDB" id="A0A4P8XRZ3"/>
<feature type="transmembrane region" description="Helical" evidence="7">
    <location>
        <begin position="929"/>
        <end position="950"/>
    </location>
</feature>
<dbReference type="PANTHER" id="PTHR33406">
    <property type="entry name" value="MEMBRANE PROTEIN MJ1562-RELATED"/>
    <property type="match status" value="1"/>
</dbReference>
<gene>
    <name evidence="9" type="ORF">E6C60_2617</name>
</gene>
<dbReference type="Pfam" id="PF03176">
    <property type="entry name" value="MMPL"/>
    <property type="match status" value="2"/>
</dbReference>
<feature type="transmembrane region" description="Helical" evidence="7">
    <location>
        <begin position="181"/>
        <end position="198"/>
    </location>
</feature>
<keyword evidence="10" id="KW-1185">Reference proteome</keyword>
<keyword evidence="3" id="KW-1003">Cell membrane</keyword>
<evidence type="ECO:0000256" key="2">
    <source>
        <dbReference type="ARBA" id="ARBA00010157"/>
    </source>
</evidence>
<evidence type="ECO:0000256" key="1">
    <source>
        <dbReference type="ARBA" id="ARBA00004651"/>
    </source>
</evidence>
<proteinExistence type="inferred from homology"/>
<dbReference type="InterPro" id="IPR000731">
    <property type="entry name" value="SSD"/>
</dbReference>
<reference evidence="9 10" key="1">
    <citation type="submission" date="2019-05" db="EMBL/GenBank/DDBJ databases">
        <authorList>
            <person name="Chen C."/>
        </authorList>
    </citation>
    <scope>NUCLEOTIDE SEQUENCE [LARGE SCALE GENOMIC DNA]</scope>
    <source>
        <strain evidence="9 10">HB172198</strain>
    </source>
</reference>
<evidence type="ECO:0000256" key="4">
    <source>
        <dbReference type="ARBA" id="ARBA00022692"/>
    </source>
</evidence>
<organism evidence="9 10">
    <name type="scientific">Paenibacillus algicola</name>
    <dbReference type="NCBI Taxonomy" id="2565926"/>
    <lineage>
        <taxon>Bacteria</taxon>
        <taxon>Bacillati</taxon>
        <taxon>Bacillota</taxon>
        <taxon>Bacilli</taxon>
        <taxon>Bacillales</taxon>
        <taxon>Paenibacillaceae</taxon>
        <taxon>Paenibacillus</taxon>
    </lineage>
</organism>
<feature type="transmembrane region" description="Helical" evidence="7">
    <location>
        <begin position="205"/>
        <end position="223"/>
    </location>
</feature>
<feature type="transmembrane region" description="Helical" evidence="7">
    <location>
        <begin position="971"/>
        <end position="991"/>
    </location>
</feature>
<dbReference type="InterPro" id="IPR004869">
    <property type="entry name" value="MMPL_dom"/>
</dbReference>
<evidence type="ECO:0000256" key="7">
    <source>
        <dbReference type="SAM" id="Phobius"/>
    </source>
</evidence>
<feature type="transmembrane region" description="Helical" evidence="7">
    <location>
        <begin position="308"/>
        <end position="332"/>
    </location>
</feature>
<comment type="subcellular location">
    <subcellularLocation>
        <location evidence="1">Cell membrane</location>
        <topology evidence="1">Multi-pass membrane protein</topology>
    </subcellularLocation>
</comment>
<feature type="transmembrane region" description="Helical" evidence="7">
    <location>
        <begin position="235"/>
        <end position="254"/>
    </location>
</feature>